<dbReference type="RefSeq" id="XP_004439093.1">
    <property type="nucleotide sequence ID" value="XM_004439036.2"/>
</dbReference>
<evidence type="ECO:0000256" key="7">
    <source>
        <dbReference type="ARBA" id="ARBA00023040"/>
    </source>
</evidence>
<protein>
    <recommendedName>
        <fullName evidence="11">Vomeronasal type-1 receptor</fullName>
    </recommendedName>
</protein>
<keyword evidence="7 11" id="KW-0297">G-protein coupled receptor</keyword>
<evidence type="ECO:0000256" key="9">
    <source>
        <dbReference type="ARBA" id="ARBA00023170"/>
    </source>
</evidence>
<dbReference type="PROSITE" id="PS50262">
    <property type="entry name" value="G_PROTEIN_RECEP_F1_2"/>
    <property type="match status" value="1"/>
</dbReference>
<dbReference type="GeneID" id="101402219"/>
<reference evidence="14" key="1">
    <citation type="submission" date="2025-08" db="UniProtKB">
        <authorList>
            <consortium name="RefSeq"/>
        </authorList>
    </citation>
    <scope>IDENTIFICATION</scope>
</reference>
<dbReference type="PANTHER" id="PTHR24062">
    <property type="entry name" value="VOMERONASAL TYPE-1 RECEPTOR"/>
    <property type="match status" value="1"/>
</dbReference>
<evidence type="ECO:0000256" key="1">
    <source>
        <dbReference type="ARBA" id="ARBA00004651"/>
    </source>
</evidence>
<keyword evidence="8 11" id="KW-0472">Membrane</keyword>
<dbReference type="InterPro" id="IPR017452">
    <property type="entry name" value="GPCR_Rhodpsn_7TM"/>
</dbReference>
<sequence>MILLTLRNDCCYNLGENVLNGRIASRDLTIAIIFLSQTIVGILGNFSLLYHYYFLYHNECRLRATDLILKHLTIANSLIILSKGLSQTMADFGLQHLFNNLACSLLLYVYRVSRGVSIGSTCFLSVYQIIMISPMNSCWKDLKVKAPKYIGFSISLCWILYMFVNLIFPMYALYVSSKWSMKNITRKRDLGSWFANDHKKITGSIYVALIVFPEVLFSVIIIWSSGSMIFTLYKHKQQVQYLHKKNVFPRSSPESRATQHILVVVSTFLSFQTLSSIFSLCIALINHPNWWLVNTASLTSACFPTVSPFLLISPDSSVSRLCLVWLRNKIFPNLIRKM</sequence>
<dbReference type="SUPFAM" id="SSF81321">
    <property type="entry name" value="Family A G protein-coupled receptor-like"/>
    <property type="match status" value="1"/>
</dbReference>
<evidence type="ECO:0000256" key="8">
    <source>
        <dbReference type="ARBA" id="ARBA00023136"/>
    </source>
</evidence>
<evidence type="ECO:0000259" key="12">
    <source>
        <dbReference type="PROSITE" id="PS50262"/>
    </source>
</evidence>
<keyword evidence="3 11" id="KW-1003">Cell membrane</keyword>
<dbReference type="InterPro" id="IPR004072">
    <property type="entry name" value="Vmron_rcpt_1"/>
</dbReference>
<keyword evidence="10 11" id="KW-0807">Transducer</keyword>
<keyword evidence="6 11" id="KW-1133">Transmembrane helix</keyword>
<feature type="transmembrane region" description="Helical" evidence="11">
    <location>
        <begin position="261"/>
        <end position="285"/>
    </location>
</feature>
<feature type="transmembrane region" description="Helical" evidence="11">
    <location>
        <begin position="205"/>
        <end position="233"/>
    </location>
</feature>
<keyword evidence="9 11" id="KW-0675">Receptor</keyword>
<feature type="transmembrane region" description="Helical" evidence="11">
    <location>
        <begin position="291"/>
        <end position="312"/>
    </location>
</feature>
<evidence type="ECO:0000256" key="10">
    <source>
        <dbReference type="ARBA" id="ARBA00023224"/>
    </source>
</evidence>
<feature type="transmembrane region" description="Helical" evidence="11">
    <location>
        <begin position="28"/>
        <end position="55"/>
    </location>
</feature>
<comment type="similarity">
    <text evidence="2 11">Belongs to the G-protein coupled receptor 1 family.</text>
</comment>
<evidence type="ECO:0000256" key="5">
    <source>
        <dbReference type="ARBA" id="ARBA00022692"/>
    </source>
</evidence>
<name>A0ABM0I2U5_CERSS</name>
<dbReference type="Pfam" id="PF03402">
    <property type="entry name" value="V1R"/>
    <property type="match status" value="1"/>
</dbReference>
<keyword evidence="5 11" id="KW-0812">Transmembrane</keyword>
<feature type="transmembrane region" description="Helical" evidence="11">
    <location>
        <begin position="150"/>
        <end position="174"/>
    </location>
</feature>
<dbReference type="PRINTS" id="PR01534">
    <property type="entry name" value="VOMERONASL1R"/>
</dbReference>
<evidence type="ECO:0000256" key="11">
    <source>
        <dbReference type="RuleBase" id="RU364061"/>
    </source>
</evidence>
<evidence type="ECO:0000256" key="4">
    <source>
        <dbReference type="ARBA" id="ARBA00022507"/>
    </source>
</evidence>
<dbReference type="Proteomes" id="UP000694910">
    <property type="component" value="Unplaced"/>
</dbReference>
<evidence type="ECO:0000256" key="2">
    <source>
        <dbReference type="ARBA" id="ARBA00010663"/>
    </source>
</evidence>
<evidence type="ECO:0000256" key="3">
    <source>
        <dbReference type="ARBA" id="ARBA00022475"/>
    </source>
</evidence>
<feature type="domain" description="G-protein coupled receptors family 1 profile" evidence="12">
    <location>
        <begin position="44"/>
        <end position="311"/>
    </location>
</feature>
<evidence type="ECO:0000313" key="14">
    <source>
        <dbReference type="RefSeq" id="XP_004439093.1"/>
    </source>
</evidence>
<keyword evidence="13" id="KW-1185">Reference proteome</keyword>
<organism evidence="13 14">
    <name type="scientific">Ceratotherium simum simum</name>
    <name type="common">Southern white rhinoceros</name>
    <dbReference type="NCBI Taxonomy" id="73337"/>
    <lineage>
        <taxon>Eukaryota</taxon>
        <taxon>Metazoa</taxon>
        <taxon>Chordata</taxon>
        <taxon>Craniata</taxon>
        <taxon>Vertebrata</taxon>
        <taxon>Euteleostomi</taxon>
        <taxon>Mammalia</taxon>
        <taxon>Eutheria</taxon>
        <taxon>Laurasiatheria</taxon>
        <taxon>Perissodactyla</taxon>
        <taxon>Rhinocerotidae</taxon>
        <taxon>Ceratotherium</taxon>
    </lineage>
</organism>
<comment type="subcellular location">
    <subcellularLocation>
        <location evidence="1 11">Cell membrane</location>
        <topology evidence="1 11">Multi-pass membrane protein</topology>
    </subcellularLocation>
</comment>
<keyword evidence="4 11" id="KW-0589">Pheromone response</keyword>
<dbReference type="Gene3D" id="1.20.1070.10">
    <property type="entry name" value="Rhodopsin 7-helix transmembrane proteins"/>
    <property type="match status" value="1"/>
</dbReference>
<accession>A0ABM0I2U5</accession>
<evidence type="ECO:0000256" key="6">
    <source>
        <dbReference type="ARBA" id="ARBA00022989"/>
    </source>
</evidence>
<evidence type="ECO:0000313" key="13">
    <source>
        <dbReference type="Proteomes" id="UP000694910"/>
    </source>
</evidence>
<gene>
    <name evidence="14" type="primary">LOC101402219</name>
</gene>
<proteinExistence type="inferred from homology"/>
<feature type="transmembrane region" description="Helical" evidence="11">
    <location>
        <begin position="105"/>
        <end position="130"/>
    </location>
</feature>